<dbReference type="GO" id="GO:0004497">
    <property type="term" value="F:monooxygenase activity"/>
    <property type="evidence" value="ECO:0007669"/>
    <property type="project" value="UniProtKB-KW"/>
</dbReference>
<evidence type="ECO:0000256" key="8">
    <source>
        <dbReference type="RuleBase" id="RU000461"/>
    </source>
</evidence>
<comment type="subcellular location">
    <subcellularLocation>
        <location evidence="1">Endoplasmic reticulum membrane</location>
    </subcellularLocation>
</comment>
<dbReference type="InterPro" id="IPR050196">
    <property type="entry name" value="Cytochrome_P450_Monoox"/>
</dbReference>
<comment type="similarity">
    <text evidence="2 8">Belongs to the cytochrome P450 family.</text>
</comment>
<keyword evidence="8" id="KW-0503">Monooxygenase</keyword>
<dbReference type="InterPro" id="IPR002401">
    <property type="entry name" value="Cyt_P450_E_grp-I"/>
</dbReference>
<dbReference type="GO" id="GO:0020037">
    <property type="term" value="F:heme binding"/>
    <property type="evidence" value="ECO:0007669"/>
    <property type="project" value="InterPro"/>
</dbReference>
<evidence type="ECO:0000256" key="3">
    <source>
        <dbReference type="ARBA" id="ARBA00022723"/>
    </source>
</evidence>
<evidence type="ECO:0000256" key="5">
    <source>
        <dbReference type="ARBA" id="ARBA00023004"/>
    </source>
</evidence>
<dbReference type="PRINTS" id="PR00385">
    <property type="entry name" value="P450"/>
</dbReference>
<dbReference type="OrthoDB" id="10029320at2759"/>
<dbReference type="GO" id="GO:0016705">
    <property type="term" value="F:oxidoreductase activity, acting on paired donors, with incorporation or reduction of molecular oxygen"/>
    <property type="evidence" value="ECO:0007669"/>
    <property type="project" value="InterPro"/>
</dbReference>
<comment type="cofactor">
    <cofactor evidence="7">
        <name>heme</name>
        <dbReference type="ChEBI" id="CHEBI:30413"/>
    </cofactor>
</comment>
<dbReference type="GO" id="GO:0005789">
    <property type="term" value="C:endoplasmic reticulum membrane"/>
    <property type="evidence" value="ECO:0007669"/>
    <property type="project" value="UniProtKB-SubCell"/>
</dbReference>
<dbReference type="Pfam" id="PF00067">
    <property type="entry name" value="p450"/>
    <property type="match status" value="1"/>
</dbReference>
<dbReference type="InParanoid" id="A0A1V8SN13"/>
<reference evidence="10" key="1">
    <citation type="submission" date="2017-03" db="EMBL/GenBank/DDBJ databases">
        <title>Genomes of endolithic fungi from Antarctica.</title>
        <authorList>
            <person name="Coleine C."/>
            <person name="Masonjones S."/>
            <person name="Stajich J.E."/>
        </authorList>
    </citation>
    <scope>NUCLEOTIDE SEQUENCE [LARGE SCALE GENOMIC DNA]</scope>
    <source>
        <strain evidence="10">CCFEE 5527</strain>
    </source>
</reference>
<gene>
    <name evidence="9" type="ORF">B0A48_13873</name>
</gene>
<dbReference type="AlphaFoldDB" id="A0A1V8SN13"/>
<proteinExistence type="inferred from homology"/>
<evidence type="ECO:0000313" key="9">
    <source>
        <dbReference type="EMBL" id="OQO00523.1"/>
    </source>
</evidence>
<dbReference type="GO" id="GO:0005506">
    <property type="term" value="F:iron ion binding"/>
    <property type="evidence" value="ECO:0007669"/>
    <property type="project" value="InterPro"/>
</dbReference>
<evidence type="ECO:0000256" key="7">
    <source>
        <dbReference type="PIRSR" id="PIRSR602401-1"/>
    </source>
</evidence>
<evidence type="ECO:0000256" key="2">
    <source>
        <dbReference type="ARBA" id="ARBA00010617"/>
    </source>
</evidence>
<evidence type="ECO:0000256" key="1">
    <source>
        <dbReference type="ARBA" id="ARBA00004586"/>
    </source>
</evidence>
<protein>
    <submittedName>
        <fullName evidence="9">Uncharacterized protein</fullName>
    </submittedName>
</protein>
<dbReference type="PANTHER" id="PTHR24291">
    <property type="entry name" value="CYTOCHROME P450 FAMILY 4"/>
    <property type="match status" value="1"/>
</dbReference>
<keyword evidence="5 7" id="KW-0408">Iron</keyword>
<dbReference type="EMBL" id="NAJO01000035">
    <property type="protein sequence ID" value="OQO00523.1"/>
    <property type="molecule type" value="Genomic_DNA"/>
</dbReference>
<evidence type="ECO:0000256" key="6">
    <source>
        <dbReference type="ARBA" id="ARBA00023136"/>
    </source>
</evidence>
<dbReference type="SUPFAM" id="SSF48264">
    <property type="entry name" value="Cytochrome P450"/>
    <property type="match status" value="1"/>
</dbReference>
<keyword evidence="8" id="KW-0560">Oxidoreductase</keyword>
<keyword evidence="3 7" id="KW-0479">Metal-binding</keyword>
<evidence type="ECO:0000313" key="10">
    <source>
        <dbReference type="Proteomes" id="UP000192596"/>
    </source>
</evidence>
<organism evidence="9 10">
    <name type="scientific">Cryoendolithus antarcticus</name>
    <dbReference type="NCBI Taxonomy" id="1507870"/>
    <lineage>
        <taxon>Eukaryota</taxon>
        <taxon>Fungi</taxon>
        <taxon>Dikarya</taxon>
        <taxon>Ascomycota</taxon>
        <taxon>Pezizomycotina</taxon>
        <taxon>Dothideomycetes</taxon>
        <taxon>Dothideomycetidae</taxon>
        <taxon>Cladosporiales</taxon>
        <taxon>Cladosporiaceae</taxon>
        <taxon>Cryoendolithus</taxon>
    </lineage>
</organism>
<dbReference type="STRING" id="1507870.A0A1V8SN13"/>
<dbReference type="InterPro" id="IPR036396">
    <property type="entry name" value="Cyt_P450_sf"/>
</dbReference>
<dbReference type="CDD" id="cd11051">
    <property type="entry name" value="CYP59-like"/>
    <property type="match status" value="1"/>
</dbReference>
<keyword evidence="4" id="KW-0256">Endoplasmic reticulum</keyword>
<dbReference type="InterPro" id="IPR017972">
    <property type="entry name" value="Cyt_P450_CS"/>
</dbReference>
<sequence>MDVLSPQRLGWAIGVVVLTGLLEFWRRLHYHRSLSKNLPGPPRSYLFGHLISMGKIVAKQPKSAAPQTYSMHIKEAYGLGEWFCLDVWPLGPTILVTFLPEMMHEFTVKHSALKHPAVAEFMENFGGEGNLVSAEGATWKKWRSAFNPGFSASHLMAMVPALVDQCAIFCKLMDDHAKQEDLFRMEPATTRLTVDIIAKVVMDHDLNSQTSSNDLVNAFISQTRWQAIGAQFQPSELIDFRRPFVQRWNNYRMNRYIGRVLDERFADRQRQSHTKQQKHVIDLALTTYLKEVKGATGSDSKVDKMDPDFRAGAIANIKTFVFAGHDTTSSTICYCYNYLSKNPDMLAKIRAEHDSVFGWDPSLAAQAIKDDARLLNRLEYTTAAIKEVLRLQPPASSIRVGQEGFFIHDPQTGQAIHTKDLMLWPVDVGLHRSPLWGDPHVFRPERFLDPSTNTSAYVPFSKGPRNCIGQELAMIETKVILAMTIRSFDFEAAYKELGNQELRGDGSGYPGDVEGVQEMWGDEAYQIQLGTAKPREGMPCRLRRRKGVGS</sequence>
<name>A0A1V8SN13_9PEZI</name>
<keyword evidence="6" id="KW-0472">Membrane</keyword>
<accession>A0A1V8SN13</accession>
<dbReference type="InterPro" id="IPR001128">
    <property type="entry name" value="Cyt_P450"/>
</dbReference>
<keyword evidence="7 8" id="KW-0349">Heme</keyword>
<dbReference type="PRINTS" id="PR00463">
    <property type="entry name" value="EP450I"/>
</dbReference>
<dbReference type="PROSITE" id="PS00086">
    <property type="entry name" value="CYTOCHROME_P450"/>
    <property type="match status" value="1"/>
</dbReference>
<comment type="caution">
    <text evidence="9">The sequence shown here is derived from an EMBL/GenBank/DDBJ whole genome shotgun (WGS) entry which is preliminary data.</text>
</comment>
<feature type="binding site" description="axial binding residue" evidence="7">
    <location>
        <position position="467"/>
    </location>
    <ligand>
        <name>heme</name>
        <dbReference type="ChEBI" id="CHEBI:30413"/>
    </ligand>
    <ligandPart>
        <name>Fe</name>
        <dbReference type="ChEBI" id="CHEBI:18248"/>
    </ligandPart>
</feature>
<keyword evidence="10" id="KW-1185">Reference proteome</keyword>
<dbReference type="PANTHER" id="PTHR24291:SF189">
    <property type="entry name" value="CYTOCHROME P450 4C3-RELATED"/>
    <property type="match status" value="1"/>
</dbReference>
<dbReference type="Proteomes" id="UP000192596">
    <property type="component" value="Unassembled WGS sequence"/>
</dbReference>
<evidence type="ECO:0000256" key="4">
    <source>
        <dbReference type="ARBA" id="ARBA00022824"/>
    </source>
</evidence>
<dbReference type="Gene3D" id="1.10.630.10">
    <property type="entry name" value="Cytochrome P450"/>
    <property type="match status" value="1"/>
</dbReference>